<evidence type="ECO:0000313" key="3">
    <source>
        <dbReference type="Proteomes" id="UP000540909"/>
    </source>
</evidence>
<dbReference type="InterPro" id="IPR029044">
    <property type="entry name" value="Nucleotide-diphossugar_trans"/>
</dbReference>
<dbReference type="EMBL" id="JACIFY010000008">
    <property type="protein sequence ID" value="MBB4235973.1"/>
    <property type="molecule type" value="Genomic_DNA"/>
</dbReference>
<evidence type="ECO:0000259" key="1">
    <source>
        <dbReference type="Pfam" id="PF00535"/>
    </source>
</evidence>
<dbReference type="CDD" id="cd06423">
    <property type="entry name" value="CESA_like"/>
    <property type="match status" value="1"/>
</dbReference>
<name>A0A7W6R3V9_9HYPH</name>
<proteinExistence type="predicted"/>
<protein>
    <recommendedName>
        <fullName evidence="1">Glycosyltransferase 2-like domain-containing protein</fullName>
    </recommendedName>
</protein>
<reference evidence="2 3" key="1">
    <citation type="submission" date="2020-08" db="EMBL/GenBank/DDBJ databases">
        <title>Genomic Encyclopedia of Type Strains, Phase IV (KMG-V): Genome sequencing to study the core and pangenomes of soil and plant-associated prokaryotes.</title>
        <authorList>
            <person name="Whitman W."/>
        </authorList>
    </citation>
    <scope>NUCLEOTIDE SEQUENCE [LARGE SCALE GENOMIC DNA]</scope>
    <source>
        <strain evidence="2 3">SEMIA 4089</strain>
    </source>
</reference>
<dbReference type="InterPro" id="IPR001173">
    <property type="entry name" value="Glyco_trans_2-like"/>
</dbReference>
<organism evidence="2 3">
    <name type="scientific">Rhizobium esperanzae</name>
    <dbReference type="NCBI Taxonomy" id="1967781"/>
    <lineage>
        <taxon>Bacteria</taxon>
        <taxon>Pseudomonadati</taxon>
        <taxon>Pseudomonadota</taxon>
        <taxon>Alphaproteobacteria</taxon>
        <taxon>Hyphomicrobiales</taxon>
        <taxon>Rhizobiaceae</taxon>
        <taxon>Rhizobium/Agrobacterium group</taxon>
        <taxon>Rhizobium</taxon>
    </lineage>
</organism>
<sequence length="280" mass="31835">MISIVLSTRDRANQLAQALEYFHGLIYDGNFEIIIVNNGSKDNTSEVIADFAAKATFPVHEVVERTPGLANARNAGVNAGKGDIFVFTDDDCYVDPNFLTEITLPFKWKDIGFVGGRITLFDETDALMTVRYDERPMTYFKLTFVPPGHIQGACMAFRKEVLQSIHNFDPIFGAGAHFPAEDFDAVLRTLNAGWYGIYWPEAHVRHHHGRKEEDVAKLLKGYSLGRGAVFAKLIFTEKAFKLARQMVSWRIRTAFKDRGSFYWELHGFFGYLKYSRNTPQ</sequence>
<dbReference type="PANTHER" id="PTHR43685">
    <property type="entry name" value="GLYCOSYLTRANSFERASE"/>
    <property type="match status" value="1"/>
</dbReference>
<feature type="domain" description="Glycosyltransferase 2-like" evidence="1">
    <location>
        <begin position="3"/>
        <end position="163"/>
    </location>
</feature>
<dbReference type="Pfam" id="PF00535">
    <property type="entry name" value="Glycos_transf_2"/>
    <property type="match status" value="1"/>
</dbReference>
<dbReference type="SUPFAM" id="SSF53448">
    <property type="entry name" value="Nucleotide-diphospho-sugar transferases"/>
    <property type="match status" value="1"/>
</dbReference>
<dbReference type="PANTHER" id="PTHR43685:SF14">
    <property type="entry name" value="GLYCOSYLTRANSFERASE 2-LIKE DOMAIN-CONTAINING PROTEIN"/>
    <property type="match status" value="1"/>
</dbReference>
<dbReference type="RefSeq" id="WP_184470113.1">
    <property type="nucleotide sequence ID" value="NZ_JACIFY010000008.1"/>
</dbReference>
<comment type="caution">
    <text evidence="2">The sequence shown here is derived from an EMBL/GenBank/DDBJ whole genome shotgun (WGS) entry which is preliminary data.</text>
</comment>
<evidence type="ECO:0000313" key="2">
    <source>
        <dbReference type="EMBL" id="MBB4235973.1"/>
    </source>
</evidence>
<dbReference type="InterPro" id="IPR050834">
    <property type="entry name" value="Glycosyltransf_2"/>
</dbReference>
<dbReference type="Gene3D" id="3.90.550.10">
    <property type="entry name" value="Spore Coat Polysaccharide Biosynthesis Protein SpsA, Chain A"/>
    <property type="match status" value="1"/>
</dbReference>
<dbReference type="AlphaFoldDB" id="A0A7W6R3V9"/>
<accession>A0A7W6R3V9</accession>
<dbReference type="Proteomes" id="UP000540909">
    <property type="component" value="Unassembled WGS sequence"/>
</dbReference>
<gene>
    <name evidence="2" type="ORF">GGD57_002548</name>
</gene>